<dbReference type="GO" id="GO:0016887">
    <property type="term" value="F:ATP hydrolysis activity"/>
    <property type="evidence" value="ECO:0007669"/>
    <property type="project" value="InterPro"/>
</dbReference>
<feature type="region of interest" description="Disordered" evidence="7">
    <location>
        <begin position="36"/>
        <end position="57"/>
    </location>
</feature>
<proteinExistence type="inferred from homology"/>
<name>A0AA36D8P9_9BILA</name>
<dbReference type="InterPro" id="IPR050352">
    <property type="entry name" value="ABCG_transporters"/>
</dbReference>
<dbReference type="AlphaFoldDB" id="A0AA36D8P9"/>
<feature type="transmembrane region" description="Helical" evidence="8">
    <location>
        <begin position="600"/>
        <end position="620"/>
    </location>
</feature>
<dbReference type="PANTHER" id="PTHR48041">
    <property type="entry name" value="ABC TRANSPORTER G FAMILY MEMBER 28"/>
    <property type="match status" value="1"/>
</dbReference>
<keyword evidence="3" id="KW-0813">Transport</keyword>
<keyword evidence="11" id="KW-1185">Reference proteome</keyword>
<dbReference type="Pfam" id="PF01061">
    <property type="entry name" value="ABC2_membrane"/>
    <property type="match status" value="1"/>
</dbReference>
<dbReference type="InterPro" id="IPR003439">
    <property type="entry name" value="ABC_transporter-like_ATP-bd"/>
</dbReference>
<comment type="caution">
    <text evidence="10">The sequence shown here is derived from an EMBL/GenBank/DDBJ whole genome shotgun (WGS) entry which is preliminary data.</text>
</comment>
<evidence type="ECO:0000256" key="6">
    <source>
        <dbReference type="ARBA" id="ARBA00023136"/>
    </source>
</evidence>
<organism evidence="10 11">
    <name type="scientific">Mesorhabditis spiculigera</name>
    <dbReference type="NCBI Taxonomy" id="96644"/>
    <lineage>
        <taxon>Eukaryota</taxon>
        <taxon>Metazoa</taxon>
        <taxon>Ecdysozoa</taxon>
        <taxon>Nematoda</taxon>
        <taxon>Chromadorea</taxon>
        <taxon>Rhabditida</taxon>
        <taxon>Rhabditina</taxon>
        <taxon>Rhabditomorpha</taxon>
        <taxon>Rhabditoidea</taxon>
        <taxon>Rhabditidae</taxon>
        <taxon>Mesorhabditinae</taxon>
        <taxon>Mesorhabditis</taxon>
    </lineage>
</organism>
<dbReference type="InterPro" id="IPR027417">
    <property type="entry name" value="P-loop_NTPase"/>
</dbReference>
<comment type="subcellular location">
    <subcellularLocation>
        <location evidence="1">Membrane</location>
        <topology evidence="1">Multi-pass membrane protein</topology>
    </subcellularLocation>
</comment>
<feature type="transmembrane region" description="Helical" evidence="8">
    <location>
        <begin position="483"/>
        <end position="502"/>
    </location>
</feature>
<evidence type="ECO:0000256" key="1">
    <source>
        <dbReference type="ARBA" id="ARBA00004141"/>
    </source>
</evidence>
<reference evidence="10" key="1">
    <citation type="submission" date="2023-06" db="EMBL/GenBank/DDBJ databases">
        <authorList>
            <person name="Delattre M."/>
        </authorList>
    </citation>
    <scope>NUCLEOTIDE SEQUENCE</scope>
    <source>
        <strain evidence="10">AF72</strain>
    </source>
</reference>
<dbReference type="Gene3D" id="3.40.50.300">
    <property type="entry name" value="P-loop containing nucleotide triphosphate hydrolases"/>
    <property type="match status" value="1"/>
</dbReference>
<dbReference type="Pfam" id="PF00005">
    <property type="entry name" value="ABC_tran"/>
    <property type="match status" value="1"/>
</dbReference>
<dbReference type="SUPFAM" id="SSF52540">
    <property type="entry name" value="P-loop containing nucleoside triphosphate hydrolases"/>
    <property type="match status" value="1"/>
</dbReference>
<feature type="domain" description="ABC transporter" evidence="9">
    <location>
        <begin position="129"/>
        <end position="368"/>
    </location>
</feature>
<comment type="similarity">
    <text evidence="2">Belongs to the ABC transporter superfamily. ABCG family. Eye pigment precursor importer (TC 3.A.1.204) subfamily.</text>
</comment>
<gene>
    <name evidence="10" type="ORF">MSPICULIGERA_LOCUS19998</name>
</gene>
<feature type="transmembrane region" description="Helical" evidence="8">
    <location>
        <begin position="535"/>
        <end position="555"/>
    </location>
</feature>
<keyword evidence="6 8" id="KW-0472">Membrane</keyword>
<evidence type="ECO:0000256" key="8">
    <source>
        <dbReference type="SAM" id="Phobius"/>
    </source>
</evidence>
<evidence type="ECO:0000256" key="7">
    <source>
        <dbReference type="SAM" id="MobiDB-lite"/>
    </source>
</evidence>
<sequence>MLNIADNIEILIPQEIRRSGRHGKLSNGDATSTYVNPWPHAAPRCAPDTGSGPTEPTLETHYAESEIQNLGPENSLFFGSIRHNSHYFPVVEPVRPAVHRLGYPAATELPVNRSRKSPQICLTRLSFSLDLRSTMDRMCLRARRHLHSLHDVTIDLTGGEATALLYTNETEVHTLLHLLAARHPPEGRFRGEISMNGHILTLKQFARRAAHVPIDAPPSDLTVLQYLKFMSYLEQPATAAFRLENMIDQLIKTLCLSQVKHRLLKNLSEAEKQRAKIAVAILKDTDILIVDNALRDLDVYEVAFIVDYLRDWAVKLNRIILMAIAPTNMETLLMFHKTVLLASGRIIYADWTHKLIPYFERHNFPCPALKNPCDYYVDLVTHDHLSAASSKESAARIRYLADLWKRERPVLNLTTIQTVCPPINPAGFLFKVWVLLRRQAWVAVNHPCRYASELLLALLFSCSLGVLCYDLPTDKRAGIEDRFGLAIGLFLFLPLLLGFWNISQVHAERHFVYGDVKSGLYGPKTHVISKVIFDLPSLFCIVLFAAFPAMTMSGITEIATILHPQNLVNLAILTILILLHLGIFRYLAWNLAHFFRGRTMAFGIYALLLLGSNLSSGLLVRSQDQQKFAQNLRVFSPTFWAAQPFLETIFIRKSQLHAWIQNDLKPGLQRPNSSQELIFDCEKHNILAAKFKEVPIYTVAQCAKIRATHALYAAGFVPYKVQDVSAIQIQPKNTEKPFFVPTTRPPDLTAGVIVYCFYFALTSSFLFFAASFNHRPRMD</sequence>
<evidence type="ECO:0000256" key="4">
    <source>
        <dbReference type="ARBA" id="ARBA00022692"/>
    </source>
</evidence>
<dbReference type="EMBL" id="CATQJA010002663">
    <property type="protein sequence ID" value="CAJ0581844.1"/>
    <property type="molecule type" value="Genomic_DNA"/>
</dbReference>
<protein>
    <recommendedName>
        <fullName evidence="9">ABC transporter domain-containing protein</fullName>
    </recommendedName>
</protein>
<evidence type="ECO:0000259" key="9">
    <source>
        <dbReference type="PROSITE" id="PS50893"/>
    </source>
</evidence>
<feature type="non-terminal residue" evidence="10">
    <location>
        <position position="1"/>
    </location>
</feature>
<keyword evidence="5 8" id="KW-1133">Transmembrane helix</keyword>
<feature type="transmembrane region" description="Helical" evidence="8">
    <location>
        <begin position="454"/>
        <end position="471"/>
    </location>
</feature>
<feature type="transmembrane region" description="Helical" evidence="8">
    <location>
        <begin position="567"/>
        <end position="588"/>
    </location>
</feature>
<accession>A0AA36D8P9</accession>
<dbReference type="GO" id="GO:0005886">
    <property type="term" value="C:plasma membrane"/>
    <property type="evidence" value="ECO:0007669"/>
    <property type="project" value="TreeGrafter"/>
</dbReference>
<dbReference type="InterPro" id="IPR013525">
    <property type="entry name" value="ABC2_TM"/>
</dbReference>
<dbReference type="Proteomes" id="UP001177023">
    <property type="component" value="Unassembled WGS sequence"/>
</dbReference>
<dbReference type="GO" id="GO:0005524">
    <property type="term" value="F:ATP binding"/>
    <property type="evidence" value="ECO:0007669"/>
    <property type="project" value="InterPro"/>
</dbReference>
<dbReference type="GO" id="GO:0140359">
    <property type="term" value="F:ABC-type transporter activity"/>
    <property type="evidence" value="ECO:0007669"/>
    <property type="project" value="InterPro"/>
</dbReference>
<dbReference type="PROSITE" id="PS50893">
    <property type="entry name" value="ABC_TRANSPORTER_2"/>
    <property type="match status" value="1"/>
</dbReference>
<evidence type="ECO:0000313" key="10">
    <source>
        <dbReference type="EMBL" id="CAJ0581844.1"/>
    </source>
</evidence>
<evidence type="ECO:0000256" key="2">
    <source>
        <dbReference type="ARBA" id="ARBA00005814"/>
    </source>
</evidence>
<evidence type="ECO:0000256" key="5">
    <source>
        <dbReference type="ARBA" id="ARBA00022989"/>
    </source>
</evidence>
<keyword evidence="4 8" id="KW-0812">Transmembrane</keyword>
<evidence type="ECO:0000313" key="11">
    <source>
        <dbReference type="Proteomes" id="UP001177023"/>
    </source>
</evidence>
<feature type="transmembrane region" description="Helical" evidence="8">
    <location>
        <begin position="752"/>
        <end position="772"/>
    </location>
</feature>
<dbReference type="PANTHER" id="PTHR48041:SF89">
    <property type="entry name" value="FI03229P"/>
    <property type="match status" value="1"/>
</dbReference>
<evidence type="ECO:0000256" key="3">
    <source>
        <dbReference type="ARBA" id="ARBA00022448"/>
    </source>
</evidence>